<reference evidence="2" key="1">
    <citation type="submission" date="2023-10" db="EMBL/GenBank/DDBJ databases">
        <authorList>
            <person name="Chen Y."/>
            <person name="Shah S."/>
            <person name="Dougan E. K."/>
            <person name="Thang M."/>
            <person name="Chan C."/>
        </authorList>
    </citation>
    <scope>NUCLEOTIDE SEQUENCE [LARGE SCALE GENOMIC DNA]</scope>
</reference>
<evidence type="ECO:0000313" key="3">
    <source>
        <dbReference type="Proteomes" id="UP001189429"/>
    </source>
</evidence>
<gene>
    <name evidence="2" type="ORF">PCOR1329_LOCUS58491</name>
</gene>
<feature type="region of interest" description="Disordered" evidence="1">
    <location>
        <begin position="41"/>
        <end position="72"/>
    </location>
</feature>
<organism evidence="2 3">
    <name type="scientific">Prorocentrum cordatum</name>
    <dbReference type="NCBI Taxonomy" id="2364126"/>
    <lineage>
        <taxon>Eukaryota</taxon>
        <taxon>Sar</taxon>
        <taxon>Alveolata</taxon>
        <taxon>Dinophyceae</taxon>
        <taxon>Prorocentrales</taxon>
        <taxon>Prorocentraceae</taxon>
        <taxon>Prorocentrum</taxon>
    </lineage>
</organism>
<evidence type="ECO:0000256" key="1">
    <source>
        <dbReference type="SAM" id="MobiDB-lite"/>
    </source>
</evidence>
<proteinExistence type="predicted"/>
<dbReference type="EMBL" id="CAUYUJ010017255">
    <property type="protein sequence ID" value="CAK0873231.1"/>
    <property type="molecule type" value="Genomic_DNA"/>
</dbReference>
<name>A0ABN9VJ03_9DINO</name>
<protein>
    <submittedName>
        <fullName evidence="2">Uncharacterized protein</fullName>
    </submittedName>
</protein>
<feature type="region of interest" description="Disordered" evidence="1">
    <location>
        <begin position="1"/>
        <end position="26"/>
    </location>
</feature>
<feature type="compositionally biased region" description="Basic and acidic residues" evidence="1">
    <location>
        <begin position="46"/>
        <end position="58"/>
    </location>
</feature>
<comment type="caution">
    <text evidence="2">The sequence shown here is derived from an EMBL/GenBank/DDBJ whole genome shotgun (WGS) entry which is preliminary data.</text>
</comment>
<dbReference type="Proteomes" id="UP001189429">
    <property type="component" value="Unassembled WGS sequence"/>
</dbReference>
<keyword evidence="3" id="KW-1185">Reference proteome</keyword>
<feature type="non-terminal residue" evidence="2">
    <location>
        <position position="1"/>
    </location>
</feature>
<accession>A0ABN9VJ03</accession>
<feature type="non-terminal residue" evidence="2">
    <location>
        <position position="72"/>
    </location>
</feature>
<evidence type="ECO:0000313" key="2">
    <source>
        <dbReference type="EMBL" id="CAK0873231.1"/>
    </source>
</evidence>
<sequence>CSTGAAPSPPRRAGPGNRTARGQDGEVRVRRALSHLRAADAQGLREGIRPDAGDDVARPAHCRAGGFTERAA</sequence>